<dbReference type="EMBL" id="JARKIB010000161">
    <property type="protein sequence ID" value="KAJ7730134.1"/>
    <property type="molecule type" value="Genomic_DNA"/>
</dbReference>
<accession>A0AAD7MS08</accession>
<protein>
    <submittedName>
        <fullName evidence="2">Uncharacterized protein</fullName>
    </submittedName>
</protein>
<evidence type="ECO:0000313" key="2">
    <source>
        <dbReference type="EMBL" id="KAJ7730134.1"/>
    </source>
</evidence>
<proteinExistence type="predicted"/>
<organism evidence="2 3">
    <name type="scientific">Mycena metata</name>
    <dbReference type="NCBI Taxonomy" id="1033252"/>
    <lineage>
        <taxon>Eukaryota</taxon>
        <taxon>Fungi</taxon>
        <taxon>Dikarya</taxon>
        <taxon>Basidiomycota</taxon>
        <taxon>Agaricomycotina</taxon>
        <taxon>Agaricomycetes</taxon>
        <taxon>Agaricomycetidae</taxon>
        <taxon>Agaricales</taxon>
        <taxon>Marasmiineae</taxon>
        <taxon>Mycenaceae</taxon>
        <taxon>Mycena</taxon>
    </lineage>
</organism>
<feature type="compositionally biased region" description="Pro residues" evidence="1">
    <location>
        <begin position="118"/>
        <end position="128"/>
    </location>
</feature>
<feature type="compositionally biased region" description="Low complexity" evidence="1">
    <location>
        <begin position="104"/>
        <end position="117"/>
    </location>
</feature>
<feature type="compositionally biased region" description="Polar residues" evidence="1">
    <location>
        <begin position="154"/>
        <end position="164"/>
    </location>
</feature>
<evidence type="ECO:0000313" key="3">
    <source>
        <dbReference type="Proteomes" id="UP001215598"/>
    </source>
</evidence>
<evidence type="ECO:0000256" key="1">
    <source>
        <dbReference type="SAM" id="MobiDB-lite"/>
    </source>
</evidence>
<keyword evidence="3" id="KW-1185">Reference proteome</keyword>
<name>A0AAD7MS08_9AGAR</name>
<feature type="region of interest" description="Disordered" evidence="1">
    <location>
        <begin position="195"/>
        <end position="218"/>
    </location>
</feature>
<dbReference type="Proteomes" id="UP001215598">
    <property type="component" value="Unassembled WGS sequence"/>
</dbReference>
<comment type="caution">
    <text evidence="2">The sequence shown here is derived from an EMBL/GenBank/DDBJ whole genome shotgun (WGS) entry which is preliminary data.</text>
</comment>
<sequence length="218" mass="24077">ITRTSVCASSPRVFVPPLGILWLRRRGRGAELRREATGRLRRRRHCVEVPVGIVVVIRETSTRWPAIHSTARIISTRDGRREHRGALRRGGIARRAFVAGVTNSCSPHPAVSSHPSHPSLPPSPPPSPTLLITHAPNHQRHNHPPHHPRPSSHSDNNASRNPTCSFALKDANSPRAILACAGRAPKRWTLGSVCERSGTTRAQPNLRPQARRLPAHRK</sequence>
<feature type="compositionally biased region" description="Basic residues" evidence="1">
    <location>
        <begin position="209"/>
        <end position="218"/>
    </location>
</feature>
<feature type="region of interest" description="Disordered" evidence="1">
    <location>
        <begin position="104"/>
        <end position="167"/>
    </location>
</feature>
<feature type="non-terminal residue" evidence="2">
    <location>
        <position position="1"/>
    </location>
</feature>
<reference evidence="2" key="1">
    <citation type="submission" date="2023-03" db="EMBL/GenBank/DDBJ databases">
        <title>Massive genome expansion in bonnet fungi (Mycena s.s.) driven by repeated elements and novel gene families across ecological guilds.</title>
        <authorList>
            <consortium name="Lawrence Berkeley National Laboratory"/>
            <person name="Harder C.B."/>
            <person name="Miyauchi S."/>
            <person name="Viragh M."/>
            <person name="Kuo A."/>
            <person name="Thoen E."/>
            <person name="Andreopoulos B."/>
            <person name="Lu D."/>
            <person name="Skrede I."/>
            <person name="Drula E."/>
            <person name="Henrissat B."/>
            <person name="Morin E."/>
            <person name="Kohler A."/>
            <person name="Barry K."/>
            <person name="LaButti K."/>
            <person name="Morin E."/>
            <person name="Salamov A."/>
            <person name="Lipzen A."/>
            <person name="Mereny Z."/>
            <person name="Hegedus B."/>
            <person name="Baldrian P."/>
            <person name="Stursova M."/>
            <person name="Weitz H."/>
            <person name="Taylor A."/>
            <person name="Grigoriev I.V."/>
            <person name="Nagy L.G."/>
            <person name="Martin F."/>
            <person name="Kauserud H."/>
        </authorList>
    </citation>
    <scope>NUCLEOTIDE SEQUENCE</scope>
    <source>
        <strain evidence="2">CBHHK182m</strain>
    </source>
</reference>
<dbReference type="AlphaFoldDB" id="A0AAD7MS08"/>
<gene>
    <name evidence="2" type="ORF">B0H16DRAFT_1585479</name>
</gene>
<feature type="compositionally biased region" description="Basic residues" evidence="1">
    <location>
        <begin position="137"/>
        <end position="150"/>
    </location>
</feature>